<feature type="non-terminal residue" evidence="2">
    <location>
        <position position="137"/>
    </location>
</feature>
<keyword evidence="3" id="KW-1185">Reference proteome</keyword>
<organism evidence="2 3">
    <name type="scientific">Taxus chinensis</name>
    <name type="common">Chinese yew</name>
    <name type="synonym">Taxus wallichiana var. chinensis</name>
    <dbReference type="NCBI Taxonomy" id="29808"/>
    <lineage>
        <taxon>Eukaryota</taxon>
        <taxon>Viridiplantae</taxon>
        <taxon>Streptophyta</taxon>
        <taxon>Embryophyta</taxon>
        <taxon>Tracheophyta</taxon>
        <taxon>Spermatophyta</taxon>
        <taxon>Pinopsida</taxon>
        <taxon>Pinidae</taxon>
        <taxon>Conifers II</taxon>
        <taxon>Cupressales</taxon>
        <taxon>Taxaceae</taxon>
        <taxon>Taxus</taxon>
    </lineage>
</organism>
<feature type="region of interest" description="Disordered" evidence="1">
    <location>
        <begin position="62"/>
        <end position="86"/>
    </location>
</feature>
<gene>
    <name evidence="2" type="ORF">KI387_004285</name>
</gene>
<sequence>TIPAPFSPSANLEIDAPVEGQREIERENIPKRRRLVRKIKIAEPSVLVKEIPSSAAASVEPIFVSDGDSSPTQEKERTVRRSSRKKFTTGHVELPQIKKIHKRSRETLEERSEQERMEEEVADILGSMAMTPPEPSQ</sequence>
<dbReference type="AlphaFoldDB" id="A0AA38GLI0"/>
<dbReference type="Proteomes" id="UP000824469">
    <property type="component" value="Unassembled WGS sequence"/>
</dbReference>
<reference evidence="2 3" key="1">
    <citation type="journal article" date="2021" name="Nat. Plants">
        <title>The Taxus genome provides insights into paclitaxel biosynthesis.</title>
        <authorList>
            <person name="Xiong X."/>
            <person name="Gou J."/>
            <person name="Liao Q."/>
            <person name="Li Y."/>
            <person name="Zhou Q."/>
            <person name="Bi G."/>
            <person name="Li C."/>
            <person name="Du R."/>
            <person name="Wang X."/>
            <person name="Sun T."/>
            <person name="Guo L."/>
            <person name="Liang H."/>
            <person name="Lu P."/>
            <person name="Wu Y."/>
            <person name="Zhang Z."/>
            <person name="Ro D.K."/>
            <person name="Shang Y."/>
            <person name="Huang S."/>
            <person name="Yan J."/>
        </authorList>
    </citation>
    <scope>NUCLEOTIDE SEQUENCE [LARGE SCALE GENOMIC DNA]</scope>
    <source>
        <strain evidence="2">Ta-2019</strain>
    </source>
</reference>
<accession>A0AA38GLI0</accession>
<protein>
    <submittedName>
        <fullName evidence="2">Uncharacterized protein</fullName>
    </submittedName>
</protein>
<proteinExistence type="predicted"/>
<dbReference type="EMBL" id="JAHRHJ020000002">
    <property type="protein sequence ID" value="KAH9324107.1"/>
    <property type="molecule type" value="Genomic_DNA"/>
</dbReference>
<evidence type="ECO:0000256" key="1">
    <source>
        <dbReference type="SAM" id="MobiDB-lite"/>
    </source>
</evidence>
<feature type="non-terminal residue" evidence="2">
    <location>
        <position position="1"/>
    </location>
</feature>
<evidence type="ECO:0000313" key="3">
    <source>
        <dbReference type="Proteomes" id="UP000824469"/>
    </source>
</evidence>
<comment type="caution">
    <text evidence="2">The sequence shown here is derived from an EMBL/GenBank/DDBJ whole genome shotgun (WGS) entry which is preliminary data.</text>
</comment>
<name>A0AA38GLI0_TAXCH</name>
<evidence type="ECO:0000313" key="2">
    <source>
        <dbReference type="EMBL" id="KAH9324107.1"/>
    </source>
</evidence>